<keyword evidence="3" id="KW-1185">Reference proteome</keyword>
<organism evidence="2 3">
    <name type="scientific">Parasedimentitalea marina</name>
    <dbReference type="NCBI Taxonomy" id="2483033"/>
    <lineage>
        <taxon>Bacteria</taxon>
        <taxon>Pseudomonadati</taxon>
        <taxon>Pseudomonadota</taxon>
        <taxon>Alphaproteobacteria</taxon>
        <taxon>Rhodobacterales</taxon>
        <taxon>Paracoccaceae</taxon>
        <taxon>Parasedimentitalea</taxon>
    </lineage>
</organism>
<proteinExistence type="predicted"/>
<dbReference type="Gene3D" id="3.60.120.10">
    <property type="entry name" value="Anthranilate synthase"/>
    <property type="match status" value="1"/>
</dbReference>
<feature type="domain" description="Chorismate-utilising enzyme C-terminal" evidence="1">
    <location>
        <begin position="187"/>
        <end position="434"/>
    </location>
</feature>
<dbReference type="KEGG" id="sedi:EBB79_14845"/>
<dbReference type="InterPro" id="IPR015890">
    <property type="entry name" value="Chorismate_C"/>
</dbReference>
<dbReference type="EMBL" id="CP033219">
    <property type="protein sequence ID" value="AZV79019.1"/>
    <property type="molecule type" value="Genomic_DNA"/>
</dbReference>
<protein>
    <recommendedName>
        <fullName evidence="1">Chorismate-utilising enzyme C-terminal domain-containing protein</fullName>
    </recommendedName>
</protein>
<evidence type="ECO:0000313" key="2">
    <source>
        <dbReference type="EMBL" id="AZV79019.1"/>
    </source>
</evidence>
<dbReference type="AlphaFoldDB" id="A0A3T0N4X2"/>
<dbReference type="OrthoDB" id="9806579at2"/>
<dbReference type="PANTHER" id="PTHR42839:SF2">
    <property type="entry name" value="ISOCHORISMATE SYNTHASE ENTC"/>
    <property type="match status" value="1"/>
</dbReference>
<dbReference type="Pfam" id="PF00425">
    <property type="entry name" value="Chorismate_bind"/>
    <property type="match status" value="1"/>
</dbReference>
<gene>
    <name evidence="2" type="ORF">EBB79_14845</name>
</gene>
<dbReference type="Proteomes" id="UP000283063">
    <property type="component" value="Chromosome"/>
</dbReference>
<reference evidence="2 3" key="1">
    <citation type="submission" date="2018-10" db="EMBL/GenBank/DDBJ databases">
        <title>Parasedimentitalea marina sp. nov., a psychrophilic bacterium isolated from deep seawater of the New Britain Trench.</title>
        <authorList>
            <person name="Cao J."/>
        </authorList>
    </citation>
    <scope>NUCLEOTIDE SEQUENCE [LARGE SCALE GENOMIC DNA]</scope>
    <source>
        <strain evidence="2 3">W43</strain>
    </source>
</reference>
<evidence type="ECO:0000259" key="1">
    <source>
        <dbReference type="Pfam" id="PF00425"/>
    </source>
</evidence>
<evidence type="ECO:0000313" key="3">
    <source>
        <dbReference type="Proteomes" id="UP000283063"/>
    </source>
</evidence>
<sequence length="448" mass="50469">MQEYEILNDLSAITAHETYFEMACHFFRRSGFTSSPGSYLIHNKNRRFVKVGIGEGRRVSLPLAAQWPFDLIAKDGQDVALFDVVRASVDSEAPCFFLVSPDFKRAFCDVRLPFAVFVQPQLEFRFSVEKPHGEISYTLDVSGMREAQQMLSELVDNIVPLSTATPLTPLLFAKASADWKRVESDAAFLERLEVGILALQDHPNGKMTMMRSFFRAIPKEIDRFDIFQQHARNNGEYACSHFFCIDETTFSFGCSPENTFEIIGGDLHVDIVASTCKAGQGEAFERRELIDNPKQQKEHLATIESRSARYEPFCDAQRMRLIMPMQIKRLRNVCHLHSLVVGTLRPQITFFDIAPTLFPIMGANPTDLLPLSDSDRSPHRFYGGIIGHWEKGYTGSFLNLRNALVQGDTIHAKVGMGVLRESDAASELAETEDKISGLMEAVFQCCQA</sequence>
<dbReference type="PANTHER" id="PTHR42839">
    <property type="entry name" value="ISOCHORISMATE SYNTHASE ENTC"/>
    <property type="match status" value="1"/>
</dbReference>
<dbReference type="InterPro" id="IPR005801">
    <property type="entry name" value="ADC_synthase"/>
</dbReference>
<dbReference type="SUPFAM" id="SSF56322">
    <property type="entry name" value="ADC synthase"/>
    <property type="match status" value="1"/>
</dbReference>
<name>A0A3T0N4X2_9RHOB</name>
<accession>A0A3T0N4X2</accession>